<dbReference type="HOGENOM" id="CLU_155870_2_0_9"/>
<dbReference type="Gene3D" id="3.30.1380.20">
    <property type="entry name" value="Trafficking protein particle complex subunit 3"/>
    <property type="match status" value="1"/>
</dbReference>
<keyword evidence="3" id="KW-1185">Reference proteome</keyword>
<organism evidence="2 3">
    <name type="scientific">Peptoclostridium acidaminophilum DSM 3953</name>
    <dbReference type="NCBI Taxonomy" id="1286171"/>
    <lineage>
        <taxon>Bacteria</taxon>
        <taxon>Bacillati</taxon>
        <taxon>Bacillota</taxon>
        <taxon>Clostridia</taxon>
        <taxon>Peptostreptococcales</taxon>
        <taxon>Peptoclostridiaceae</taxon>
        <taxon>Peptoclostridium</taxon>
    </lineage>
</organism>
<dbReference type="AlphaFoldDB" id="W8T6Q9"/>
<dbReference type="STRING" id="1286171.EAL2_c12700"/>
<dbReference type="PATRIC" id="fig|1286171.3.peg.1219"/>
<dbReference type="InterPro" id="IPR043723">
    <property type="entry name" value="DUF5665"/>
</dbReference>
<keyword evidence="1" id="KW-1133">Transmembrane helix</keyword>
<evidence type="ECO:0000313" key="2">
    <source>
        <dbReference type="EMBL" id="AHM56565.1"/>
    </source>
</evidence>
<dbReference type="Pfam" id="PF18910">
    <property type="entry name" value="DUF5665"/>
    <property type="match status" value="1"/>
</dbReference>
<dbReference type="eggNOG" id="ENOG5032Z2B">
    <property type="taxonomic scope" value="Bacteria"/>
</dbReference>
<dbReference type="KEGG" id="eac:EAL2_c12700"/>
<name>W8T6Q9_PEPAC</name>
<dbReference type="EMBL" id="CP007452">
    <property type="protein sequence ID" value="AHM56565.1"/>
    <property type="molecule type" value="Genomic_DNA"/>
</dbReference>
<gene>
    <name evidence="2" type="ORF">EAL2_c12700</name>
</gene>
<dbReference type="OrthoDB" id="1634137at2"/>
<dbReference type="Proteomes" id="UP000019591">
    <property type="component" value="Chromosome"/>
</dbReference>
<protein>
    <submittedName>
        <fullName evidence="2">Uncharacterized protein</fullName>
    </submittedName>
</protein>
<dbReference type="RefSeq" id="WP_025435555.1">
    <property type="nucleotide sequence ID" value="NZ_CP007452.1"/>
</dbReference>
<proteinExistence type="predicted"/>
<dbReference type="InterPro" id="IPR024096">
    <property type="entry name" value="NO_sig/Golgi_transp_ligand-bd"/>
</dbReference>
<reference evidence="2 3" key="1">
    <citation type="journal article" date="2014" name="Genome Announc.">
        <title>Complete Genome Sequence of Amino Acid-Utilizing Eubacterium acidaminophilum al-2 (DSM 3953).</title>
        <authorList>
            <person name="Poehlein A."/>
            <person name="Andreesen J.R."/>
            <person name="Daniel R."/>
        </authorList>
    </citation>
    <scope>NUCLEOTIDE SEQUENCE [LARGE SCALE GENOMIC DNA]</scope>
    <source>
        <strain evidence="2 3">DSM 3953</strain>
    </source>
</reference>
<feature type="transmembrane region" description="Helical" evidence="1">
    <location>
        <begin position="42"/>
        <end position="71"/>
    </location>
</feature>
<accession>W8T6Q9</accession>
<sequence>MDKNNSTSEEKLEAAVQELAVLIDKSRLREYVNLMSSTKRLIYANFIAGVARGFGVTVGVAVVAAIVVYVLKGFVDLPLIGSIIAKLIDIIEANR</sequence>
<evidence type="ECO:0000256" key="1">
    <source>
        <dbReference type="SAM" id="Phobius"/>
    </source>
</evidence>
<evidence type="ECO:0000313" key="3">
    <source>
        <dbReference type="Proteomes" id="UP000019591"/>
    </source>
</evidence>
<dbReference type="SUPFAM" id="SSF111126">
    <property type="entry name" value="Ligand-binding domain in the NO signalling and Golgi transport"/>
    <property type="match status" value="1"/>
</dbReference>
<keyword evidence="1" id="KW-0812">Transmembrane</keyword>
<keyword evidence="1" id="KW-0472">Membrane</keyword>